<sequence>MTDFVPRPDRAATHASNALRSLQDLKDLADFPADDIRLSLLELAIAEIKVSQYHLDGNPAPLMPSRISMQTALADLGVKFNG</sequence>
<name>A0A926Z7V2_9CYAN</name>
<reference evidence="1" key="1">
    <citation type="journal article" date="2015" name="ISME J.">
        <title>Draft Genome Sequence of Streptomyces incarnatus NRRL8089, which Produces the Nucleoside Antibiotic Sinefungin.</title>
        <authorList>
            <person name="Oshima K."/>
            <person name="Hattori M."/>
            <person name="Shimizu H."/>
            <person name="Fukuda K."/>
            <person name="Nemoto M."/>
            <person name="Inagaki K."/>
            <person name="Tamura T."/>
        </authorList>
    </citation>
    <scope>NUCLEOTIDE SEQUENCE</scope>
    <source>
        <strain evidence="1">FACHB-1277</strain>
    </source>
</reference>
<gene>
    <name evidence="1" type="ORF">H6F44_20590</name>
</gene>
<dbReference type="EMBL" id="JACJPY010000111">
    <property type="protein sequence ID" value="MBD2152496.1"/>
    <property type="molecule type" value="Genomic_DNA"/>
</dbReference>
<accession>A0A926Z7V2</accession>
<proteinExistence type="predicted"/>
<keyword evidence="2" id="KW-1185">Reference proteome</keyword>
<organism evidence="1 2">
    <name type="scientific">Pseudanabaena cinerea FACHB-1277</name>
    <dbReference type="NCBI Taxonomy" id="2949581"/>
    <lineage>
        <taxon>Bacteria</taxon>
        <taxon>Bacillati</taxon>
        <taxon>Cyanobacteriota</taxon>
        <taxon>Cyanophyceae</taxon>
        <taxon>Pseudanabaenales</taxon>
        <taxon>Pseudanabaenaceae</taxon>
        <taxon>Pseudanabaena</taxon>
        <taxon>Pseudanabaena cinerea</taxon>
    </lineage>
</organism>
<dbReference type="RefSeq" id="WP_190352964.1">
    <property type="nucleotide sequence ID" value="NZ_JACJPY010000111.1"/>
</dbReference>
<protein>
    <submittedName>
        <fullName evidence="1">Uncharacterized protein</fullName>
    </submittedName>
</protein>
<evidence type="ECO:0000313" key="2">
    <source>
        <dbReference type="Proteomes" id="UP000631421"/>
    </source>
</evidence>
<comment type="caution">
    <text evidence="1">The sequence shown here is derived from an EMBL/GenBank/DDBJ whole genome shotgun (WGS) entry which is preliminary data.</text>
</comment>
<evidence type="ECO:0000313" key="1">
    <source>
        <dbReference type="EMBL" id="MBD2152496.1"/>
    </source>
</evidence>
<dbReference type="AlphaFoldDB" id="A0A926Z7V2"/>
<reference evidence="1" key="2">
    <citation type="submission" date="2020-08" db="EMBL/GenBank/DDBJ databases">
        <authorList>
            <person name="Chen M."/>
            <person name="Teng W."/>
            <person name="Zhao L."/>
            <person name="Hu C."/>
            <person name="Zhou Y."/>
            <person name="Han B."/>
            <person name="Song L."/>
            <person name="Shu W."/>
        </authorList>
    </citation>
    <scope>NUCLEOTIDE SEQUENCE</scope>
    <source>
        <strain evidence="1">FACHB-1277</strain>
    </source>
</reference>
<dbReference type="Proteomes" id="UP000631421">
    <property type="component" value="Unassembled WGS sequence"/>
</dbReference>